<proteinExistence type="predicted"/>
<dbReference type="EMBL" id="BGZK01000805">
    <property type="protein sequence ID" value="GBP61148.1"/>
    <property type="molecule type" value="Genomic_DNA"/>
</dbReference>
<comment type="caution">
    <text evidence="1">The sequence shown here is derived from an EMBL/GenBank/DDBJ whole genome shotgun (WGS) entry which is preliminary data.</text>
</comment>
<protein>
    <submittedName>
        <fullName evidence="1">Uncharacterized protein</fullName>
    </submittedName>
</protein>
<dbReference type="Proteomes" id="UP000299102">
    <property type="component" value="Unassembled WGS sequence"/>
</dbReference>
<dbReference type="AlphaFoldDB" id="A0A4C1XCJ6"/>
<evidence type="ECO:0000313" key="1">
    <source>
        <dbReference type="EMBL" id="GBP61148.1"/>
    </source>
</evidence>
<accession>A0A4C1XCJ6</accession>
<name>A0A4C1XCJ6_EUMVA</name>
<reference evidence="1 2" key="1">
    <citation type="journal article" date="2019" name="Commun. Biol.">
        <title>The bagworm genome reveals a unique fibroin gene that provides high tensile strength.</title>
        <authorList>
            <person name="Kono N."/>
            <person name="Nakamura H."/>
            <person name="Ohtoshi R."/>
            <person name="Tomita M."/>
            <person name="Numata K."/>
            <person name="Arakawa K."/>
        </authorList>
    </citation>
    <scope>NUCLEOTIDE SEQUENCE [LARGE SCALE GENOMIC DNA]</scope>
</reference>
<evidence type="ECO:0000313" key="2">
    <source>
        <dbReference type="Proteomes" id="UP000299102"/>
    </source>
</evidence>
<keyword evidence="2" id="KW-1185">Reference proteome</keyword>
<organism evidence="1 2">
    <name type="scientific">Eumeta variegata</name>
    <name type="common">Bagworm moth</name>
    <name type="synonym">Eumeta japonica</name>
    <dbReference type="NCBI Taxonomy" id="151549"/>
    <lineage>
        <taxon>Eukaryota</taxon>
        <taxon>Metazoa</taxon>
        <taxon>Ecdysozoa</taxon>
        <taxon>Arthropoda</taxon>
        <taxon>Hexapoda</taxon>
        <taxon>Insecta</taxon>
        <taxon>Pterygota</taxon>
        <taxon>Neoptera</taxon>
        <taxon>Endopterygota</taxon>
        <taxon>Lepidoptera</taxon>
        <taxon>Glossata</taxon>
        <taxon>Ditrysia</taxon>
        <taxon>Tineoidea</taxon>
        <taxon>Psychidae</taxon>
        <taxon>Oiketicinae</taxon>
        <taxon>Eumeta</taxon>
    </lineage>
</organism>
<sequence length="95" mass="10465">MGSPTTPTAHAPAQRQLAKAVARRAAHVSNAAEDWKSLHQLYRRLTRAPAPVTPLFDKTGKYRYAVKDQAEILAKHLEEQFTAHPAPDSSEAALH</sequence>
<dbReference type="OrthoDB" id="412981at2759"/>
<gene>
    <name evidence="1" type="ORF">EVAR_46799_1</name>
</gene>